<feature type="compositionally biased region" description="Basic and acidic residues" evidence="1">
    <location>
        <begin position="27"/>
        <end position="39"/>
    </location>
</feature>
<evidence type="ECO:0000313" key="3">
    <source>
        <dbReference type="Proteomes" id="UP000483035"/>
    </source>
</evidence>
<organism evidence="2 3">
    <name type="scientific">Rhizobium lusitanum</name>
    <dbReference type="NCBI Taxonomy" id="293958"/>
    <lineage>
        <taxon>Bacteria</taxon>
        <taxon>Pseudomonadati</taxon>
        <taxon>Pseudomonadota</taxon>
        <taxon>Alphaproteobacteria</taxon>
        <taxon>Hyphomicrobiales</taxon>
        <taxon>Rhizobiaceae</taxon>
        <taxon>Rhizobium/Agrobacterium group</taxon>
        <taxon>Rhizobium</taxon>
    </lineage>
</organism>
<proteinExistence type="predicted"/>
<evidence type="ECO:0000256" key="1">
    <source>
        <dbReference type="SAM" id="MobiDB-lite"/>
    </source>
</evidence>
<dbReference type="AlphaFoldDB" id="A0A6L9UA48"/>
<dbReference type="EMBL" id="WUEY01000006">
    <property type="protein sequence ID" value="NEI70990.1"/>
    <property type="molecule type" value="Genomic_DNA"/>
</dbReference>
<protein>
    <submittedName>
        <fullName evidence="2">Uncharacterized protein</fullName>
    </submittedName>
</protein>
<sequence length="67" mass="7868">MMKTRQVERAEFRAEMKRGAQRRRQKTREERQVDLENRKTQSSTLRIKAMSAVSKLSQFVGKPSTAK</sequence>
<feature type="compositionally biased region" description="Basic and acidic residues" evidence="1">
    <location>
        <begin position="1"/>
        <end position="18"/>
    </location>
</feature>
<name>A0A6L9UA48_9HYPH</name>
<accession>A0A6L9UA48</accession>
<dbReference type="Proteomes" id="UP000483035">
    <property type="component" value="Unassembled WGS sequence"/>
</dbReference>
<comment type="caution">
    <text evidence="2">The sequence shown here is derived from an EMBL/GenBank/DDBJ whole genome shotgun (WGS) entry which is preliminary data.</text>
</comment>
<dbReference type="RefSeq" id="WP_163987474.1">
    <property type="nucleotide sequence ID" value="NZ_WUEY01000006.1"/>
</dbReference>
<feature type="region of interest" description="Disordered" evidence="1">
    <location>
        <begin position="1"/>
        <end position="44"/>
    </location>
</feature>
<gene>
    <name evidence="2" type="ORF">GR212_15525</name>
</gene>
<evidence type="ECO:0000313" key="2">
    <source>
        <dbReference type="EMBL" id="NEI70990.1"/>
    </source>
</evidence>
<reference evidence="2 3" key="1">
    <citation type="submission" date="2019-12" db="EMBL/GenBank/DDBJ databases">
        <title>Rhizobium genotypes associated with high levels of biological nitrogen fixation by grain legumes in a temperate-maritime cropping system.</title>
        <authorList>
            <person name="Maluk M."/>
            <person name="Francesc Ferrando Molina F."/>
            <person name="Lopez Del Egido L."/>
            <person name="Lafos M."/>
            <person name="Langarica-Fuentes A."/>
            <person name="Gebre Yohannes G."/>
            <person name="Young M.W."/>
            <person name="Martin P."/>
            <person name="Gantlett R."/>
            <person name="Kenicer G."/>
            <person name="Hawes C."/>
            <person name="Begg G.S."/>
            <person name="Quilliam R.S."/>
            <person name="Squire G.R."/>
            <person name="Poole P.S."/>
            <person name="Young P.W."/>
            <person name="Iannetta P.M."/>
            <person name="James E.K."/>
        </authorList>
    </citation>
    <scope>NUCLEOTIDE SEQUENCE [LARGE SCALE GENOMIC DNA]</scope>
    <source>
        <strain evidence="2 3">JHI1118</strain>
    </source>
</reference>